<evidence type="ECO:0000256" key="5">
    <source>
        <dbReference type="ARBA" id="ARBA00022840"/>
    </source>
</evidence>
<evidence type="ECO:0000313" key="8">
    <source>
        <dbReference type="EMBL" id="ANZ74460.1"/>
    </source>
</evidence>
<evidence type="ECO:0000256" key="2">
    <source>
        <dbReference type="ARBA" id="ARBA00022679"/>
    </source>
</evidence>
<dbReference type="AlphaFoldDB" id="A0A1B2J8Y9"/>
<dbReference type="InterPro" id="IPR000719">
    <property type="entry name" value="Prot_kinase_dom"/>
</dbReference>
<dbReference type="CDD" id="cd14134">
    <property type="entry name" value="PKc_CLK"/>
    <property type="match status" value="1"/>
</dbReference>
<dbReference type="InterPro" id="IPR008271">
    <property type="entry name" value="Ser/Thr_kinase_AS"/>
</dbReference>
<gene>
    <name evidence="8" type="primary">KNS1</name>
    <name evidence="8" type="ORF">ATY40_BA7501501</name>
</gene>
<evidence type="ECO:0000256" key="6">
    <source>
        <dbReference type="PROSITE-ProRule" id="PRU10141"/>
    </source>
</evidence>
<keyword evidence="2" id="KW-0808">Transferase</keyword>
<keyword evidence="5 6" id="KW-0067">ATP-binding</keyword>
<dbReference type="GO" id="GO:0005524">
    <property type="term" value="F:ATP binding"/>
    <property type="evidence" value="ECO:0007669"/>
    <property type="project" value="UniProtKB-UniRule"/>
</dbReference>
<proteinExistence type="predicted"/>
<dbReference type="PROSITE" id="PS00108">
    <property type="entry name" value="PROTEIN_KINASE_ST"/>
    <property type="match status" value="1"/>
</dbReference>
<evidence type="ECO:0000256" key="4">
    <source>
        <dbReference type="ARBA" id="ARBA00022777"/>
    </source>
</evidence>
<dbReference type="InterPro" id="IPR051175">
    <property type="entry name" value="CLK_kinases"/>
</dbReference>
<keyword evidence="9" id="KW-1185">Reference proteome</keyword>
<dbReference type="EMBL" id="CP014584">
    <property type="protein sequence ID" value="ANZ74460.1"/>
    <property type="molecule type" value="Genomic_DNA"/>
</dbReference>
<feature type="domain" description="Protein kinase" evidence="7">
    <location>
        <begin position="216"/>
        <end position="591"/>
    </location>
</feature>
<dbReference type="OrthoDB" id="283111at2759"/>
<dbReference type="PANTHER" id="PTHR45646:SF11">
    <property type="entry name" value="SERINE_THREONINE-PROTEIN KINASE DOA"/>
    <property type="match status" value="1"/>
</dbReference>
<dbReference type="GO" id="GO:0004674">
    <property type="term" value="F:protein serine/threonine kinase activity"/>
    <property type="evidence" value="ECO:0007669"/>
    <property type="project" value="UniProtKB-KW"/>
</dbReference>
<dbReference type="Gene3D" id="3.30.200.20">
    <property type="entry name" value="Phosphorylase Kinase, domain 1"/>
    <property type="match status" value="1"/>
</dbReference>
<dbReference type="GO" id="GO:0005634">
    <property type="term" value="C:nucleus"/>
    <property type="evidence" value="ECO:0007669"/>
    <property type="project" value="TreeGrafter"/>
</dbReference>
<dbReference type="Gene3D" id="1.10.510.10">
    <property type="entry name" value="Transferase(Phosphotransferase) domain 1"/>
    <property type="match status" value="1"/>
</dbReference>
<keyword evidence="3 6" id="KW-0547">Nucleotide-binding</keyword>
<feature type="binding site" evidence="6">
    <location>
        <position position="245"/>
    </location>
    <ligand>
        <name>ATP</name>
        <dbReference type="ChEBI" id="CHEBI:30616"/>
    </ligand>
</feature>
<dbReference type="Proteomes" id="UP000094565">
    <property type="component" value="Chromosome 1"/>
</dbReference>
<sequence>MLHLNRKRVRRLNKVPSGSTVPNTKSLTRNDDSDAIILSDSDDHDLLNPFSDYSQIADHHDSNIFGDERMLHEDGMLHDLLFPQEQKKNRTYSLPQLPHCKLSYTPTKPNITELVIKEKIKSVLPEKIPHLSKQSEELLNYTFDSDTQLNGVRKLSIDSGHAQNPKKRTFSNVSQSSRNAIVIDVESSDGETEDECDDKNGHYIVKPNSFFANNRFLIKKQIGQGTFGKVVSAYDYKLKQTVAIKIIKAVPKYREAAKVELRVLSTLRKYDPNNNNHCIQIKECFDFRNHICIVTDLLRISLYDFMKSNQMLPFPGSHVQAICRQLLRSVAYLHDLNLIHTDLKPENILLLDDSYHRKSLSESHLITNNPNLSRFSYEKQHVKILQDPSIEIIDFGSAVFEDEFHPNMVSTRHYRAPEIVLGLGWSFPCDMWSVGCLLVELVTGDVFFNSHEDREHLALMEKVFQKPVDSFMCHKYLQQYLRDSSKKPGSQLIHSNHKVNFPNSESSTKSINMVRNAKPMEQTIIEKVPVISQLDMTKSLASNFEIYDINDDDLRDQYTFWYSFIDLVSKLLQFNPQDRISAKQALEHEWFKLGVLDDGTL</sequence>
<dbReference type="SMART" id="SM00220">
    <property type="entry name" value="S_TKc"/>
    <property type="match status" value="1"/>
</dbReference>
<evidence type="ECO:0000256" key="1">
    <source>
        <dbReference type="ARBA" id="ARBA00022527"/>
    </source>
</evidence>
<dbReference type="Pfam" id="PF00069">
    <property type="entry name" value="Pkinase"/>
    <property type="match status" value="1"/>
</dbReference>
<evidence type="ECO:0000256" key="3">
    <source>
        <dbReference type="ARBA" id="ARBA00022741"/>
    </source>
</evidence>
<dbReference type="InterPro" id="IPR017441">
    <property type="entry name" value="Protein_kinase_ATP_BS"/>
</dbReference>
<dbReference type="GO" id="GO:0030447">
    <property type="term" value="P:filamentous growth"/>
    <property type="evidence" value="ECO:0007669"/>
    <property type="project" value="UniProtKB-ARBA"/>
</dbReference>
<evidence type="ECO:0000313" key="9">
    <source>
        <dbReference type="Proteomes" id="UP000094565"/>
    </source>
</evidence>
<keyword evidence="4" id="KW-0418">Kinase</keyword>
<name>A0A1B2J8Y9_PICPA</name>
<protein>
    <submittedName>
        <fullName evidence="8">BA75_01501T0</fullName>
    </submittedName>
</protein>
<dbReference type="InterPro" id="IPR011009">
    <property type="entry name" value="Kinase-like_dom_sf"/>
</dbReference>
<dbReference type="PROSITE" id="PS50011">
    <property type="entry name" value="PROTEIN_KINASE_DOM"/>
    <property type="match status" value="1"/>
</dbReference>
<keyword evidence="1" id="KW-0723">Serine/threonine-protein kinase</keyword>
<dbReference type="PANTHER" id="PTHR45646">
    <property type="entry name" value="SERINE/THREONINE-PROTEIN KINASE DOA-RELATED"/>
    <property type="match status" value="1"/>
</dbReference>
<accession>A0A1B2J8Y9</accession>
<organism evidence="8 9">
    <name type="scientific">Komagataella pastoris</name>
    <name type="common">Yeast</name>
    <name type="synonym">Pichia pastoris</name>
    <dbReference type="NCBI Taxonomy" id="4922"/>
    <lineage>
        <taxon>Eukaryota</taxon>
        <taxon>Fungi</taxon>
        <taxon>Dikarya</taxon>
        <taxon>Ascomycota</taxon>
        <taxon>Saccharomycotina</taxon>
        <taxon>Pichiomycetes</taxon>
        <taxon>Pichiales</taxon>
        <taxon>Pichiaceae</taxon>
        <taxon>Komagataella</taxon>
    </lineage>
</organism>
<reference evidence="8 9" key="1">
    <citation type="submission" date="2016-02" db="EMBL/GenBank/DDBJ databases">
        <title>Comparative genomic and transcriptomic foundation for Pichia pastoris.</title>
        <authorList>
            <person name="Love K.R."/>
            <person name="Shah K.A."/>
            <person name="Whittaker C.A."/>
            <person name="Wu J."/>
            <person name="Bartlett M.C."/>
            <person name="Ma D."/>
            <person name="Leeson R.L."/>
            <person name="Priest M."/>
            <person name="Young S.K."/>
            <person name="Love J.C."/>
        </authorList>
    </citation>
    <scope>NUCLEOTIDE SEQUENCE [LARGE SCALE GENOMIC DNA]</scope>
    <source>
        <strain evidence="8 9">ATCC 28485</strain>
    </source>
</reference>
<dbReference type="GO" id="GO:0043484">
    <property type="term" value="P:regulation of RNA splicing"/>
    <property type="evidence" value="ECO:0007669"/>
    <property type="project" value="TreeGrafter"/>
</dbReference>
<dbReference type="PROSITE" id="PS00107">
    <property type="entry name" value="PROTEIN_KINASE_ATP"/>
    <property type="match status" value="1"/>
</dbReference>
<evidence type="ECO:0000259" key="7">
    <source>
        <dbReference type="PROSITE" id="PS50011"/>
    </source>
</evidence>
<dbReference type="SUPFAM" id="SSF56112">
    <property type="entry name" value="Protein kinase-like (PK-like)"/>
    <property type="match status" value="1"/>
</dbReference>